<keyword evidence="8" id="KW-1185">Reference proteome</keyword>
<gene>
    <name evidence="7" type="ORF">SNEC2469_LOCUS7398</name>
</gene>
<dbReference type="Gene3D" id="4.10.1000.10">
    <property type="entry name" value="Zinc finger, CCCH-type"/>
    <property type="match status" value="1"/>
</dbReference>
<evidence type="ECO:0000256" key="2">
    <source>
        <dbReference type="ARBA" id="ARBA00022771"/>
    </source>
</evidence>
<evidence type="ECO:0000313" key="8">
    <source>
        <dbReference type="Proteomes" id="UP000601435"/>
    </source>
</evidence>
<evidence type="ECO:0000256" key="1">
    <source>
        <dbReference type="ARBA" id="ARBA00022723"/>
    </source>
</evidence>
<feature type="zinc finger region" description="C3H1-type" evidence="4">
    <location>
        <begin position="353"/>
        <end position="381"/>
    </location>
</feature>
<feature type="non-terminal residue" evidence="7">
    <location>
        <position position="1805"/>
    </location>
</feature>
<evidence type="ECO:0000256" key="5">
    <source>
        <dbReference type="SAM" id="MobiDB-lite"/>
    </source>
</evidence>
<accession>A0A812N5P6</accession>
<feature type="compositionally biased region" description="Basic and acidic residues" evidence="5">
    <location>
        <begin position="1587"/>
        <end position="1598"/>
    </location>
</feature>
<dbReference type="PROSITE" id="PS50103">
    <property type="entry name" value="ZF_C3H1"/>
    <property type="match status" value="2"/>
</dbReference>
<dbReference type="GO" id="GO:0008270">
    <property type="term" value="F:zinc ion binding"/>
    <property type="evidence" value="ECO:0007669"/>
    <property type="project" value="UniProtKB-KW"/>
</dbReference>
<dbReference type="OrthoDB" id="443889at2759"/>
<dbReference type="Pfam" id="PF17921">
    <property type="entry name" value="Integrase_H2C2"/>
    <property type="match status" value="1"/>
</dbReference>
<dbReference type="InterPro" id="IPR000571">
    <property type="entry name" value="Znf_CCCH"/>
</dbReference>
<feature type="region of interest" description="Disordered" evidence="5">
    <location>
        <begin position="1575"/>
        <end position="1598"/>
    </location>
</feature>
<dbReference type="Gene3D" id="1.10.340.70">
    <property type="match status" value="1"/>
</dbReference>
<dbReference type="InterPro" id="IPR041588">
    <property type="entry name" value="Integrase_H2C2"/>
</dbReference>
<feature type="compositionally biased region" description="Basic residues" evidence="5">
    <location>
        <begin position="411"/>
        <end position="426"/>
    </location>
</feature>
<feature type="region of interest" description="Disordered" evidence="5">
    <location>
        <begin position="39"/>
        <end position="61"/>
    </location>
</feature>
<feature type="compositionally biased region" description="Basic and acidic residues" evidence="5">
    <location>
        <begin position="444"/>
        <end position="464"/>
    </location>
</feature>
<keyword evidence="3 4" id="KW-0862">Zinc</keyword>
<evidence type="ECO:0000256" key="4">
    <source>
        <dbReference type="PROSITE-ProRule" id="PRU00723"/>
    </source>
</evidence>
<keyword evidence="1 4" id="KW-0479">Metal-binding</keyword>
<keyword evidence="2 4" id="KW-0863">Zinc-finger</keyword>
<feature type="domain" description="C3H1-type" evidence="6">
    <location>
        <begin position="353"/>
        <end position="381"/>
    </location>
</feature>
<organism evidence="7 8">
    <name type="scientific">Symbiodinium necroappetens</name>
    <dbReference type="NCBI Taxonomy" id="1628268"/>
    <lineage>
        <taxon>Eukaryota</taxon>
        <taxon>Sar</taxon>
        <taxon>Alveolata</taxon>
        <taxon>Dinophyceae</taxon>
        <taxon>Suessiales</taxon>
        <taxon>Symbiodiniaceae</taxon>
        <taxon>Symbiodinium</taxon>
    </lineage>
</organism>
<dbReference type="Proteomes" id="UP000601435">
    <property type="component" value="Unassembled WGS sequence"/>
</dbReference>
<reference evidence="7" key="1">
    <citation type="submission" date="2021-02" db="EMBL/GenBank/DDBJ databases">
        <authorList>
            <person name="Dougan E. K."/>
            <person name="Rhodes N."/>
            <person name="Thang M."/>
            <person name="Chan C."/>
        </authorList>
    </citation>
    <scope>NUCLEOTIDE SEQUENCE</scope>
</reference>
<dbReference type="SUPFAM" id="SSF90229">
    <property type="entry name" value="CCCH zinc finger"/>
    <property type="match status" value="1"/>
</dbReference>
<feature type="zinc finger region" description="C3H1-type" evidence="4">
    <location>
        <begin position="421"/>
        <end position="449"/>
    </location>
</feature>
<dbReference type="PANTHER" id="PTHR37984">
    <property type="entry name" value="PROTEIN CBG26694"/>
    <property type="match status" value="1"/>
</dbReference>
<proteinExistence type="predicted"/>
<comment type="caution">
    <text evidence="7">The sequence shown here is derived from an EMBL/GenBank/DDBJ whole genome shotgun (WGS) entry which is preliminary data.</text>
</comment>
<protein>
    <recommendedName>
        <fullName evidence="6">C3H1-type domain-containing protein</fullName>
    </recommendedName>
</protein>
<dbReference type="InterPro" id="IPR036855">
    <property type="entry name" value="Znf_CCCH_sf"/>
</dbReference>
<name>A0A812N5P6_9DINO</name>
<evidence type="ECO:0000259" key="6">
    <source>
        <dbReference type="PROSITE" id="PS50103"/>
    </source>
</evidence>
<feature type="region of interest" description="Disordered" evidence="5">
    <location>
        <begin position="386"/>
        <end position="426"/>
    </location>
</feature>
<evidence type="ECO:0000256" key="3">
    <source>
        <dbReference type="ARBA" id="ARBA00022833"/>
    </source>
</evidence>
<feature type="compositionally biased region" description="Basic and acidic residues" evidence="5">
    <location>
        <begin position="386"/>
        <end position="398"/>
    </location>
</feature>
<dbReference type="SUPFAM" id="SSF56672">
    <property type="entry name" value="DNA/RNA polymerases"/>
    <property type="match status" value="1"/>
</dbReference>
<dbReference type="EMBL" id="CAJNJA010012581">
    <property type="protein sequence ID" value="CAE7299989.1"/>
    <property type="molecule type" value="Genomic_DNA"/>
</dbReference>
<feature type="region of interest" description="Disordered" evidence="5">
    <location>
        <begin position="444"/>
        <end position="487"/>
    </location>
</feature>
<feature type="domain" description="C3H1-type" evidence="6">
    <location>
        <begin position="421"/>
        <end position="449"/>
    </location>
</feature>
<dbReference type="InterPro" id="IPR043502">
    <property type="entry name" value="DNA/RNA_pol_sf"/>
</dbReference>
<evidence type="ECO:0000313" key="7">
    <source>
        <dbReference type="EMBL" id="CAE7299989.1"/>
    </source>
</evidence>
<dbReference type="InterPro" id="IPR050951">
    <property type="entry name" value="Retrovirus_Pol_polyprotein"/>
</dbReference>
<sequence>QLKQRFAQELVDGTDGEEEREVRLSTLLAMVEERGGKLSGVREKLFSSSEPSPAKDVPMPDHAERVEGTTAKAKFPAPSFVPGSSAAVPFLSGAMAAPPPSGSTDGLLASLADQTKAVAAALEKSKGRERPRSTIQISPKVTWPALDDDFTDHKSVMDFYDQFESTVHLANDGQGMSDLEVLITLRACLRQHRLKSYDLLYKRGLSNGTVKSDPGKVYQEIKLKHLMFSESQEERELRVLEAWDQLSKGRLTAHQWETVWEERLSEREAVGLGMTARESLLQYLKKVGPKLSNEIRRDKRYRSDGSGGTVFRSCATWEEAHEVLKEYESMKAGLKALHNTSFSTFRGLEASASMGQKVCYNMRDHGSCKHGDKCRYSHDRRLVEEARKAKKEAERGRSTEVGAVAGARARTPSKGKGKGKDKKHLPCRFLNSKHGCSKGDCCEYSHKQKDQPPEKRKGGKDPKGGGRSAAPGVQLSTMDGPAGLGQGKGGNGCENPFACSESSIVPGACNNAATEIVGILKKEVRFAEPGGYQCRTEVSVYGKLVPTTLDTCAGCNSCTEEMVCRLLSKALWDGMKPSDPNFPLVQLEKWPQDEVVTGLAKDKPIGLRGGVVLRVKLEDISGSKSKEILARAKVLAAGTSSWHGLILGGRALDHPDRGGLGYRASPMAHVLEGVGILLPRREEIEPFEDKAYPFVDSVVSTFEEVWDGKRVRVQLQGGRFSSNSGIWGGDDSCIFVEAESRVDLELGTPVATLVRKAAGVQRWRPACGHVDAERWLPEEGSEAELCSCGTALPPVVEPLCVRCGSEAVQGSFAGCSKCRLDFRAEKYARGWTSGPGGAPKLKAKGAAVAGMMACLSAALVADSLFHVIETPGAIDELAERSPTDAYYAALREDMGKRHPKADPFLIDHVVELEAFFDRSIQSGMSYGLEKACLAVTEGSLLGHRVGRNGLRVQEDKTKAVTAFPPLREKLHVQQFLGRTNFLRSVELSILDEAAAIDGTRPLEQIADSGGYAVGGVALQMKAWAPLSLEGFAQLDTSCKGPRKSSAKLADGLSRNPENRDALLAQRTRDLEGLVGQLRGFSLGEYLDDEGEGRVIPWSFILSDGAEAATPLAQLPPAAAEEEEAAAISTSVLAGMMKGAGVLPTLKVLYVPGYCRPAERMTMTSSLMRRLRDSFGTAWEVRIVLQEPPFEDFEGNLAHFERQGKAKLTGKKLANATRVDLFTSVVKVLRDAAFHKPAFLIGEGQGGAVVAALAKPVAVESILLARNVRPEEGRDIALSWGALKLLVAERPRLGTAKPGADLLLEACPEFLEPCPVSDLPLLAVVPPGTPKKEEIAGFAAAIKASVVKSLDDVVWTSWLDGPRRDMWEHSGSCMCGKRTMLFGQCFRCMREEEKELSRVAEEVKEEKALSVSVLKFSSAPPASELTASGLRELFSAPEPLPANYVRLPVHWKEGDTLLLPKPAGWAASKFVTVYGLEGQGVSSLLFYVLMHYFPAQAVHWERVEGDTDVKGIWFEKSMERWSFEVGGLREEGRLRIEGRIIFTFRRRKVAREKVVLSRLSAPLSLNLWEPGKAKQASPVRPEVATEEASLKRSSPDVQEAREARERELETWFRVRRANQEEIGEYGPPAWSGDLRSQWKEEQRREDGLRQLVADCERSSDKVSGEYRLAEDGVLERRLWEEDGPATWRPVVPKSWREWVFRYGHVGIMGAHRSGKKTAALLLKICWWKDIAADCERFAEHCLTCLKGRKRAVKTEAVASKPTELQCWEEVSTDCEGPMLPADAQGNRFILSYLDALSGSAVWTTWN</sequence>
<dbReference type="PANTHER" id="PTHR37984:SF5">
    <property type="entry name" value="PROTEIN NYNRIN-LIKE"/>
    <property type="match status" value="1"/>
</dbReference>